<keyword evidence="1 2" id="KW-0238">DNA-binding</keyword>
<keyword evidence="4" id="KW-1185">Reference proteome</keyword>
<proteinExistence type="predicted"/>
<dbReference type="SUPFAM" id="SSF50249">
    <property type="entry name" value="Nucleic acid-binding proteins"/>
    <property type="match status" value="1"/>
</dbReference>
<evidence type="ECO:0000313" key="3">
    <source>
        <dbReference type="EMBL" id="SAI68965.1"/>
    </source>
</evidence>
<dbReference type="InterPro" id="IPR012340">
    <property type="entry name" value="NA-bd_OB-fold"/>
</dbReference>
<organism evidence="3 4">
    <name type="scientific">Bordetella trematum</name>
    <dbReference type="NCBI Taxonomy" id="123899"/>
    <lineage>
        <taxon>Bacteria</taxon>
        <taxon>Pseudomonadati</taxon>
        <taxon>Pseudomonadota</taxon>
        <taxon>Betaproteobacteria</taxon>
        <taxon>Burkholderiales</taxon>
        <taxon>Alcaligenaceae</taxon>
        <taxon>Bordetella</taxon>
    </lineage>
</organism>
<reference evidence="3 4" key="1">
    <citation type="submission" date="2016-04" db="EMBL/GenBank/DDBJ databases">
        <authorList>
            <consortium name="Pathogen Informatics"/>
        </authorList>
    </citation>
    <scope>NUCLEOTIDE SEQUENCE [LARGE SCALE GENOMIC DNA]</scope>
    <source>
        <strain evidence="3 4">H044680328</strain>
    </source>
</reference>
<evidence type="ECO:0008006" key="5">
    <source>
        <dbReference type="Google" id="ProtNLM"/>
    </source>
</evidence>
<sequence length="102" mass="10276">MIDGLIAGRIYGSPKTGVGKNGSAYVTAKVKASGADGHPVLVNVITFSESAGQALMALTDGESVALSGSLTAKIWTDREGVARPALDMQAHAILTAAPPGAR</sequence>
<dbReference type="GO" id="GO:0003697">
    <property type="term" value="F:single-stranded DNA binding"/>
    <property type="evidence" value="ECO:0007669"/>
    <property type="project" value="InterPro"/>
</dbReference>
<dbReference type="RefSeq" id="WP_025513725.1">
    <property type="nucleotide sequence ID" value="NZ_CP016340.1"/>
</dbReference>
<dbReference type="PATRIC" id="fig|123899.6.peg.1577"/>
<accession>A0A157RA85</accession>
<name>A0A157RA85_9BORD</name>
<dbReference type="EMBL" id="LT546645">
    <property type="protein sequence ID" value="SAI68965.1"/>
    <property type="molecule type" value="Genomic_DNA"/>
</dbReference>
<dbReference type="KEGG" id="btrm:SAMEA390648701596"/>
<dbReference type="eggNOG" id="COG0629">
    <property type="taxonomic scope" value="Bacteria"/>
</dbReference>
<dbReference type="Gene3D" id="2.40.50.140">
    <property type="entry name" value="Nucleic acid-binding proteins"/>
    <property type="match status" value="1"/>
</dbReference>
<dbReference type="GeneID" id="56591113"/>
<dbReference type="OrthoDB" id="8813484at2"/>
<dbReference type="InterPro" id="IPR000424">
    <property type="entry name" value="Primosome_PriB/ssb"/>
</dbReference>
<dbReference type="Pfam" id="PF00436">
    <property type="entry name" value="SSB"/>
    <property type="match status" value="1"/>
</dbReference>
<gene>
    <name evidence="3" type="ORF">SAMEA3906487_01596</name>
</gene>
<evidence type="ECO:0000256" key="2">
    <source>
        <dbReference type="PROSITE-ProRule" id="PRU00252"/>
    </source>
</evidence>
<protein>
    <recommendedName>
        <fullName evidence="5">Single-stranded DNA-binding protein</fullName>
    </recommendedName>
</protein>
<dbReference type="STRING" id="123899.SAMEA3906487_01596"/>
<dbReference type="AlphaFoldDB" id="A0A157RA85"/>
<evidence type="ECO:0000313" key="4">
    <source>
        <dbReference type="Proteomes" id="UP000076825"/>
    </source>
</evidence>
<evidence type="ECO:0000256" key="1">
    <source>
        <dbReference type="ARBA" id="ARBA00023125"/>
    </source>
</evidence>
<dbReference type="Proteomes" id="UP000076825">
    <property type="component" value="Chromosome 1"/>
</dbReference>
<dbReference type="PROSITE" id="PS50935">
    <property type="entry name" value="SSB"/>
    <property type="match status" value="1"/>
</dbReference>